<feature type="domain" description="AMP-binding enzyme C-terminal" evidence="2">
    <location>
        <begin position="403"/>
        <end position="476"/>
    </location>
</feature>
<dbReference type="Proteomes" id="UP000698028">
    <property type="component" value="Unassembled WGS sequence"/>
</dbReference>
<organism evidence="3 4">
    <name type="scientific">Sphingomicrobium clamense</name>
    <dbReference type="NCBI Taxonomy" id="2851013"/>
    <lineage>
        <taxon>Bacteria</taxon>
        <taxon>Pseudomonadati</taxon>
        <taxon>Pseudomonadota</taxon>
        <taxon>Alphaproteobacteria</taxon>
        <taxon>Sphingomonadales</taxon>
        <taxon>Sphingomonadaceae</taxon>
        <taxon>Sphingomicrobium</taxon>
    </lineage>
</organism>
<dbReference type="InterPro" id="IPR025110">
    <property type="entry name" value="AMP-bd_C"/>
</dbReference>
<comment type="caution">
    <text evidence="3">The sequence shown here is derived from an EMBL/GenBank/DDBJ whole genome shotgun (WGS) entry which is preliminary data.</text>
</comment>
<dbReference type="EMBL" id="JAHVAH010000001">
    <property type="protein sequence ID" value="MBW0144952.1"/>
    <property type="molecule type" value="Genomic_DNA"/>
</dbReference>
<accession>A0ABS6V6Y8</accession>
<evidence type="ECO:0000313" key="3">
    <source>
        <dbReference type="EMBL" id="MBW0144952.1"/>
    </source>
</evidence>
<gene>
    <name evidence="3" type="ORF">KTQ36_06540</name>
</gene>
<evidence type="ECO:0000259" key="2">
    <source>
        <dbReference type="Pfam" id="PF13193"/>
    </source>
</evidence>
<dbReference type="Pfam" id="PF00501">
    <property type="entry name" value="AMP-binding"/>
    <property type="match status" value="1"/>
</dbReference>
<evidence type="ECO:0000259" key="1">
    <source>
        <dbReference type="Pfam" id="PF00501"/>
    </source>
</evidence>
<dbReference type="PANTHER" id="PTHR45527:SF1">
    <property type="entry name" value="FATTY ACID SYNTHASE"/>
    <property type="match status" value="1"/>
</dbReference>
<protein>
    <submittedName>
        <fullName evidence="3">AMP-binding protein</fullName>
    </submittedName>
</protein>
<dbReference type="Pfam" id="PF13193">
    <property type="entry name" value="AMP-binding_C"/>
    <property type="match status" value="1"/>
</dbReference>
<dbReference type="PROSITE" id="PS00455">
    <property type="entry name" value="AMP_BINDING"/>
    <property type="match status" value="1"/>
</dbReference>
<name>A0ABS6V6Y8_9SPHN</name>
<sequence length="486" mass="52639">MIKPIDHLPQQGAPQAIAIVVGEERLDYAGLEERVGRVAAKLRALGVEPGDRVASWDKKTMLAAILPMAVARAGAIHVPINPLLKAAQATHILEDSGAKLLIANKARFESVEWEGVASEDWEDGEDALEPSAANPDTPVALMYTSGSTGRPKGVMLSHANLWLGADSVATFLGLEAHTKSLCVLPLSFDYGQNNLLATLYAGGTAVLFDYLLPRDVARAIQRYEITYLGGVPPLWHQLARLDWSSGAGTSLETLANSGGHVPEPLYRTLRETFPQAKLHLMYGLTEAFRAASLDPLLADTHPDSVGTAIPHAELMIVREDGSLCDADEEGELVQAGPLVAQGYWNQPEKTAARFRPAPEASEMGGTAVWSGDRMVRGKDGLLRFRSRADAMIKVSGNRLSPTEVEEIALESGLASEAVAIGKPDEELGQHIVLHVVAATQEDDDTMRKYFREQAPSYMMPHMIVWHAQMPTGPNGKVDRVRLEKMG</sequence>
<dbReference type="PANTHER" id="PTHR45527">
    <property type="entry name" value="NONRIBOSOMAL PEPTIDE SYNTHETASE"/>
    <property type="match status" value="1"/>
</dbReference>
<reference evidence="3 4" key="1">
    <citation type="submission" date="2021-07" db="EMBL/GenBank/DDBJ databases">
        <title>The draft genome sequence of Sphingomicrobium sp. B8.</title>
        <authorList>
            <person name="Mu L."/>
        </authorList>
    </citation>
    <scope>NUCLEOTIDE SEQUENCE [LARGE SCALE GENOMIC DNA]</scope>
    <source>
        <strain evidence="3 4">B8</strain>
    </source>
</reference>
<proteinExistence type="predicted"/>
<feature type="domain" description="AMP-dependent synthetase/ligase" evidence="1">
    <location>
        <begin position="12"/>
        <end position="344"/>
    </location>
</feature>
<evidence type="ECO:0000313" key="4">
    <source>
        <dbReference type="Proteomes" id="UP000698028"/>
    </source>
</evidence>
<dbReference type="InterPro" id="IPR020845">
    <property type="entry name" value="AMP-binding_CS"/>
</dbReference>
<dbReference type="InterPro" id="IPR000873">
    <property type="entry name" value="AMP-dep_synth/lig_dom"/>
</dbReference>
<keyword evidence="4" id="KW-1185">Reference proteome</keyword>
<dbReference type="RefSeq" id="WP_218632898.1">
    <property type="nucleotide sequence ID" value="NZ_JAHVAH010000001.1"/>
</dbReference>